<dbReference type="FunCoup" id="A0A6I8UC28">
    <property type="interactions" value="533"/>
</dbReference>
<comment type="similarity">
    <text evidence="2">Belongs to the WRB/GET1 family.</text>
</comment>
<organism evidence="9 10">
    <name type="scientific">Drosophila pseudoobscura pseudoobscura</name>
    <name type="common">Fruit fly</name>
    <dbReference type="NCBI Taxonomy" id="46245"/>
    <lineage>
        <taxon>Eukaryota</taxon>
        <taxon>Metazoa</taxon>
        <taxon>Ecdysozoa</taxon>
        <taxon>Arthropoda</taxon>
        <taxon>Hexapoda</taxon>
        <taxon>Insecta</taxon>
        <taxon>Pterygota</taxon>
        <taxon>Neoptera</taxon>
        <taxon>Endopterygota</taxon>
        <taxon>Diptera</taxon>
        <taxon>Brachycera</taxon>
        <taxon>Muscomorpha</taxon>
        <taxon>Ephydroidea</taxon>
        <taxon>Drosophilidae</taxon>
        <taxon>Drosophila</taxon>
        <taxon>Sophophora</taxon>
    </lineage>
</organism>
<evidence type="ECO:0000256" key="7">
    <source>
        <dbReference type="SAM" id="Phobius"/>
    </source>
</evidence>
<dbReference type="InParanoid" id="A0A6I8UC28"/>
<keyword evidence="4" id="KW-0256">Endoplasmic reticulum</keyword>
<feature type="transmembrane region" description="Helical" evidence="7">
    <location>
        <begin position="101"/>
        <end position="120"/>
    </location>
</feature>
<dbReference type="AlphaFoldDB" id="A0A6I8UC28"/>
<evidence type="ECO:0000256" key="3">
    <source>
        <dbReference type="ARBA" id="ARBA00022692"/>
    </source>
</evidence>
<evidence type="ECO:0000256" key="5">
    <source>
        <dbReference type="ARBA" id="ARBA00022989"/>
    </source>
</evidence>
<dbReference type="KEGG" id="dpo:4812721"/>
<accession>A0A6I8UC28</accession>
<dbReference type="InterPro" id="IPR028945">
    <property type="entry name" value="Get1"/>
</dbReference>
<dbReference type="PANTHER" id="PTHR42650:SF1">
    <property type="entry name" value="GUIDED ENTRY OF TAIL-ANCHORED PROTEINS FACTOR 1"/>
    <property type="match status" value="1"/>
</dbReference>
<proteinExistence type="inferred from homology"/>
<feature type="signal peptide" evidence="8">
    <location>
        <begin position="1"/>
        <end position="18"/>
    </location>
</feature>
<keyword evidence="10" id="KW-0675">Receptor</keyword>
<evidence type="ECO:0000256" key="2">
    <source>
        <dbReference type="ARBA" id="ARBA00010799"/>
    </source>
</evidence>
<reference evidence="10" key="1">
    <citation type="submission" date="2025-08" db="UniProtKB">
        <authorList>
            <consortium name="RefSeq"/>
        </authorList>
    </citation>
    <scope>IDENTIFICATION</scope>
    <source>
        <strain evidence="10">MV-25-SWS-2005</strain>
        <tissue evidence="10">Whole body</tissue>
    </source>
</reference>
<evidence type="ECO:0000256" key="8">
    <source>
        <dbReference type="SAM" id="SignalP"/>
    </source>
</evidence>
<evidence type="ECO:0000256" key="4">
    <source>
        <dbReference type="ARBA" id="ARBA00022824"/>
    </source>
</evidence>
<dbReference type="GO" id="GO:0071816">
    <property type="term" value="P:tail-anchored membrane protein insertion into ER membrane"/>
    <property type="evidence" value="ECO:0007669"/>
    <property type="project" value="InterPro"/>
</dbReference>
<keyword evidence="6 7" id="KW-0472">Membrane</keyword>
<keyword evidence="3 7" id="KW-0812">Transmembrane</keyword>
<evidence type="ECO:0000256" key="1">
    <source>
        <dbReference type="ARBA" id="ARBA00004586"/>
    </source>
</evidence>
<dbReference type="PANTHER" id="PTHR42650">
    <property type="entry name" value="TAIL-ANCHORED PROTEIN INSERTION RECEPTOR WRB"/>
    <property type="match status" value="1"/>
</dbReference>
<sequence>MELLPLIALLSLINTILPDFIRNYLKVSRFWKTSRADGRLWQSEIDAAREELENVRNAEHSGEYVKAIKTLRAERKVADAEAKFKSAKNIDAFKEMGIDTVAYYVSKVLLALILIIVSILNRSTPVIVIDLRISLAPFTGLLSFPTGVYNAISVPVWAFSCNVTFRLIYNMIMKRDA</sequence>
<dbReference type="RefSeq" id="XP_001353100.2">
    <property type="nucleotide sequence ID" value="XM_001353064.4"/>
</dbReference>
<dbReference type="Pfam" id="PF04420">
    <property type="entry name" value="CHD5"/>
    <property type="match status" value="1"/>
</dbReference>
<dbReference type="GO" id="GO:0005789">
    <property type="term" value="C:endoplasmic reticulum membrane"/>
    <property type="evidence" value="ECO:0007669"/>
    <property type="project" value="UniProtKB-SubCell"/>
</dbReference>
<dbReference type="Proteomes" id="UP000001819">
    <property type="component" value="Chromosome X"/>
</dbReference>
<name>A0A6I8UC28_DROPS</name>
<keyword evidence="5 7" id="KW-1133">Transmembrane helix</keyword>
<dbReference type="GO" id="GO:0043495">
    <property type="term" value="F:protein-membrane adaptor activity"/>
    <property type="evidence" value="ECO:0007669"/>
    <property type="project" value="TreeGrafter"/>
</dbReference>
<keyword evidence="8" id="KW-0732">Signal</keyword>
<gene>
    <name evidence="10" type="primary">LOC4812721</name>
</gene>
<feature type="chain" id="PRO_5026291951" evidence="8">
    <location>
        <begin position="19"/>
        <end position="177"/>
    </location>
</feature>
<protein>
    <submittedName>
        <fullName evidence="10">Tail-anchored protein insertion receptor WRB</fullName>
    </submittedName>
</protein>
<evidence type="ECO:0000256" key="6">
    <source>
        <dbReference type="ARBA" id="ARBA00023136"/>
    </source>
</evidence>
<dbReference type="GO" id="GO:0043529">
    <property type="term" value="C:GET complex"/>
    <property type="evidence" value="ECO:0007669"/>
    <property type="project" value="TreeGrafter"/>
</dbReference>
<feature type="transmembrane region" description="Helical" evidence="7">
    <location>
        <begin position="151"/>
        <end position="169"/>
    </location>
</feature>
<keyword evidence="9" id="KW-1185">Reference proteome</keyword>
<evidence type="ECO:0000313" key="9">
    <source>
        <dbReference type="Proteomes" id="UP000001819"/>
    </source>
</evidence>
<comment type="subcellular location">
    <subcellularLocation>
        <location evidence="1">Endoplasmic reticulum membrane</location>
    </subcellularLocation>
</comment>
<evidence type="ECO:0000313" key="10">
    <source>
        <dbReference type="RefSeq" id="XP_001353100.2"/>
    </source>
</evidence>